<dbReference type="PANTHER" id="PTHR46003">
    <property type="entry name" value="HOST CELL FACTOR"/>
    <property type="match status" value="1"/>
</dbReference>
<dbReference type="Gene3D" id="6.10.250.2590">
    <property type="match status" value="1"/>
</dbReference>
<reference evidence="2" key="1">
    <citation type="submission" date="2015-11" db="EMBL/GenBank/DDBJ databases">
        <title>De novo transcriptome assembly of four potential Pierce s Disease insect vectors from Arizona vineyards.</title>
        <authorList>
            <person name="Tassone E.E."/>
        </authorList>
    </citation>
    <scope>NUCLEOTIDE SEQUENCE</scope>
</reference>
<accession>A0A1B6FA01</accession>
<organism evidence="2">
    <name type="scientific">Cuerna arida</name>
    <dbReference type="NCBI Taxonomy" id="1464854"/>
    <lineage>
        <taxon>Eukaryota</taxon>
        <taxon>Metazoa</taxon>
        <taxon>Ecdysozoa</taxon>
        <taxon>Arthropoda</taxon>
        <taxon>Hexapoda</taxon>
        <taxon>Insecta</taxon>
        <taxon>Pterygota</taxon>
        <taxon>Neoptera</taxon>
        <taxon>Paraneoptera</taxon>
        <taxon>Hemiptera</taxon>
        <taxon>Auchenorrhyncha</taxon>
        <taxon>Membracoidea</taxon>
        <taxon>Cicadellidae</taxon>
        <taxon>Cicadellinae</taxon>
        <taxon>Proconiini</taxon>
        <taxon>Cuerna</taxon>
    </lineage>
</organism>
<feature type="non-terminal residue" evidence="2">
    <location>
        <position position="1"/>
    </location>
</feature>
<sequence>DENVPKARAGHSAVGIHSQLIIWSGRDGYRKAWNNQVCCKDLWSIELAPPSIPGKVSLLKASSSVLEVSWLPSPSAYFYILQIQKYKTPPQPPSRGAKYNSGRKPTSTFNVVNDTSKFKKPLDVPSKQHTAAPMYTVVKQEPSLEQNPQPTTPIQVRTVKSINSSMKVITTNGDHSPNTNIVRVITNPSGSAILKSVPQQQTASKTVSLGRNGNYIIRGN</sequence>
<dbReference type="GO" id="GO:0006338">
    <property type="term" value="P:chromatin remodeling"/>
    <property type="evidence" value="ECO:0007669"/>
    <property type="project" value="TreeGrafter"/>
</dbReference>
<dbReference type="GO" id="GO:0003713">
    <property type="term" value="F:transcription coactivator activity"/>
    <property type="evidence" value="ECO:0007669"/>
    <property type="project" value="TreeGrafter"/>
</dbReference>
<evidence type="ECO:0000256" key="1">
    <source>
        <dbReference type="SAM" id="MobiDB-lite"/>
    </source>
</evidence>
<dbReference type="InterPro" id="IPR043536">
    <property type="entry name" value="HCF1/2"/>
</dbReference>
<dbReference type="EMBL" id="GECZ01022778">
    <property type="protein sequence ID" value="JAS46991.1"/>
    <property type="molecule type" value="Transcribed_RNA"/>
</dbReference>
<proteinExistence type="predicted"/>
<feature type="region of interest" description="Disordered" evidence="1">
    <location>
        <begin position="89"/>
        <end position="111"/>
    </location>
</feature>
<dbReference type="AlphaFoldDB" id="A0A1B6FA01"/>
<gene>
    <name evidence="2" type="ORF">g.491</name>
</gene>
<feature type="non-terminal residue" evidence="2">
    <location>
        <position position="220"/>
    </location>
</feature>
<name>A0A1B6FA01_9HEMI</name>
<protein>
    <submittedName>
        <fullName evidence="2">Uncharacterized protein</fullName>
    </submittedName>
</protein>
<dbReference type="PANTHER" id="PTHR46003:SF1">
    <property type="entry name" value="HOST CELL FACTOR"/>
    <property type="match status" value="1"/>
</dbReference>
<evidence type="ECO:0000313" key="2">
    <source>
        <dbReference type="EMBL" id="JAS46991.1"/>
    </source>
</evidence>
<dbReference type="GO" id="GO:0035097">
    <property type="term" value="C:histone methyltransferase complex"/>
    <property type="evidence" value="ECO:0007669"/>
    <property type="project" value="TreeGrafter"/>
</dbReference>